<dbReference type="InterPro" id="IPR002071">
    <property type="entry name" value="Thermonucl_AS"/>
</dbReference>
<dbReference type="Gene3D" id="2.40.50.90">
    <property type="match status" value="1"/>
</dbReference>
<dbReference type="PANTHER" id="PTHR12302:SF3">
    <property type="entry name" value="SERINE_THREONINE-PROTEIN KINASE 31"/>
    <property type="match status" value="1"/>
</dbReference>
<dbReference type="SUPFAM" id="SSF50199">
    <property type="entry name" value="Staphylococcal nuclease"/>
    <property type="match status" value="1"/>
</dbReference>
<dbReference type="AlphaFoldDB" id="A0A1F6CS42"/>
<dbReference type="SMART" id="SM00318">
    <property type="entry name" value="SNc"/>
    <property type="match status" value="1"/>
</dbReference>
<keyword evidence="3" id="KW-0378">Hydrolase</keyword>
<dbReference type="GO" id="GO:0003676">
    <property type="term" value="F:nucleic acid binding"/>
    <property type="evidence" value="ECO:0007669"/>
    <property type="project" value="InterPro"/>
</dbReference>
<dbReference type="InterPro" id="IPR016071">
    <property type="entry name" value="Staphylococal_nuclease_OB-fold"/>
</dbReference>
<keyword evidence="1" id="KW-0540">Nuclease</keyword>
<feature type="domain" description="TNase-like" evidence="4">
    <location>
        <begin position="59"/>
        <end position="193"/>
    </location>
</feature>
<evidence type="ECO:0000313" key="5">
    <source>
        <dbReference type="EMBL" id="OGG51945.1"/>
    </source>
</evidence>
<keyword evidence="2" id="KW-0255">Endonuclease</keyword>
<gene>
    <name evidence="5" type="ORF">A2704_00230</name>
</gene>
<dbReference type="PROSITE" id="PS01284">
    <property type="entry name" value="TNASE_2"/>
    <property type="match status" value="1"/>
</dbReference>
<dbReference type="InterPro" id="IPR035437">
    <property type="entry name" value="SNase_OB-fold_sf"/>
</dbReference>
<dbReference type="CDD" id="cd00175">
    <property type="entry name" value="SNc"/>
    <property type="match status" value="1"/>
</dbReference>
<dbReference type="Pfam" id="PF00565">
    <property type="entry name" value="SNase"/>
    <property type="match status" value="1"/>
</dbReference>
<reference evidence="5 6" key="1">
    <citation type="journal article" date="2016" name="Nat. Commun.">
        <title>Thousands of microbial genomes shed light on interconnected biogeochemical processes in an aquifer system.</title>
        <authorList>
            <person name="Anantharaman K."/>
            <person name="Brown C.T."/>
            <person name="Hug L.A."/>
            <person name="Sharon I."/>
            <person name="Castelle C.J."/>
            <person name="Probst A.J."/>
            <person name="Thomas B.C."/>
            <person name="Singh A."/>
            <person name="Wilkins M.J."/>
            <person name="Karaoz U."/>
            <person name="Brodie E.L."/>
            <person name="Williams K.H."/>
            <person name="Hubbard S.S."/>
            <person name="Banfield J.F."/>
        </authorList>
    </citation>
    <scope>NUCLEOTIDE SEQUENCE [LARGE SCALE GENOMIC DNA]</scope>
</reference>
<comment type="caution">
    <text evidence="5">The sequence shown here is derived from an EMBL/GenBank/DDBJ whole genome shotgun (WGS) entry which is preliminary data.</text>
</comment>
<protein>
    <recommendedName>
        <fullName evidence="4">TNase-like domain-containing protein</fullName>
    </recommendedName>
</protein>
<dbReference type="Proteomes" id="UP000176445">
    <property type="component" value="Unassembled WGS sequence"/>
</dbReference>
<dbReference type="GO" id="GO:0016787">
    <property type="term" value="F:hydrolase activity"/>
    <property type="evidence" value="ECO:0007669"/>
    <property type="project" value="UniProtKB-KW"/>
</dbReference>
<dbReference type="PROSITE" id="PS50830">
    <property type="entry name" value="TNASE_3"/>
    <property type="match status" value="1"/>
</dbReference>
<name>A0A1F6CS42_9BACT</name>
<organism evidence="5 6">
    <name type="scientific">Candidatus Kaiserbacteria bacterium RIFCSPHIGHO2_01_FULL_54_36b</name>
    <dbReference type="NCBI Taxonomy" id="1798483"/>
    <lineage>
        <taxon>Bacteria</taxon>
        <taxon>Candidatus Kaiseribacteriota</taxon>
    </lineage>
</organism>
<dbReference type="GO" id="GO:0004519">
    <property type="term" value="F:endonuclease activity"/>
    <property type="evidence" value="ECO:0007669"/>
    <property type="project" value="UniProtKB-KW"/>
</dbReference>
<evidence type="ECO:0000256" key="3">
    <source>
        <dbReference type="ARBA" id="ARBA00022801"/>
    </source>
</evidence>
<evidence type="ECO:0000259" key="4">
    <source>
        <dbReference type="PROSITE" id="PS50830"/>
    </source>
</evidence>
<dbReference type="EMBL" id="MFKW01000008">
    <property type="protein sequence ID" value="OGG51945.1"/>
    <property type="molecule type" value="Genomic_DNA"/>
</dbReference>
<accession>A0A1F6CS42</accession>
<dbReference type="PROSITE" id="PS01123">
    <property type="entry name" value="TNASE_1"/>
    <property type="match status" value="1"/>
</dbReference>
<evidence type="ECO:0000256" key="1">
    <source>
        <dbReference type="ARBA" id="ARBA00022722"/>
    </source>
</evidence>
<dbReference type="PANTHER" id="PTHR12302">
    <property type="entry name" value="EBNA2 BINDING PROTEIN P100"/>
    <property type="match status" value="1"/>
</dbReference>
<proteinExistence type="predicted"/>
<evidence type="ECO:0000256" key="2">
    <source>
        <dbReference type="ARBA" id="ARBA00022759"/>
    </source>
</evidence>
<sequence length="205" mass="22061">MKKALLFGIGILLMLAIAVLESQSTKIVPPSSSPQLANVSAATGATTTAPIVAAPVQTAEPSHPVVKVVDGDTLDVLVDGKTTRLRLIGLDTPETVDPRKPVQCFGKAASDKAKELLTGKNVRLETDASQGTFDKYGRTLAYVFLPSGTNFNEYMIAEGYGHEYTYDLPYKYQEEFKAAESRAQEEKRGLWADDTCAGDTKKAAS</sequence>
<evidence type="ECO:0000313" key="6">
    <source>
        <dbReference type="Proteomes" id="UP000176445"/>
    </source>
</evidence>